<dbReference type="Proteomes" id="UP000789739">
    <property type="component" value="Unassembled WGS sequence"/>
</dbReference>
<dbReference type="AlphaFoldDB" id="A0A9N9BJ69"/>
<comment type="caution">
    <text evidence="2">The sequence shown here is derived from an EMBL/GenBank/DDBJ whole genome shotgun (WGS) entry which is preliminary data.</text>
</comment>
<evidence type="ECO:0000313" key="2">
    <source>
        <dbReference type="EMBL" id="CAG8569856.1"/>
    </source>
</evidence>
<organism evidence="2 3">
    <name type="scientific">Paraglomus brasilianum</name>
    <dbReference type="NCBI Taxonomy" id="144538"/>
    <lineage>
        <taxon>Eukaryota</taxon>
        <taxon>Fungi</taxon>
        <taxon>Fungi incertae sedis</taxon>
        <taxon>Mucoromycota</taxon>
        <taxon>Glomeromycotina</taxon>
        <taxon>Glomeromycetes</taxon>
        <taxon>Paraglomerales</taxon>
        <taxon>Paraglomeraceae</taxon>
        <taxon>Paraglomus</taxon>
    </lineage>
</organism>
<protein>
    <submittedName>
        <fullName evidence="2">10636_t:CDS:1</fullName>
    </submittedName>
</protein>
<proteinExistence type="predicted"/>
<feature type="region of interest" description="Disordered" evidence="1">
    <location>
        <begin position="1"/>
        <end position="38"/>
    </location>
</feature>
<reference evidence="2" key="1">
    <citation type="submission" date="2021-06" db="EMBL/GenBank/DDBJ databases">
        <authorList>
            <person name="Kallberg Y."/>
            <person name="Tangrot J."/>
            <person name="Rosling A."/>
        </authorList>
    </citation>
    <scope>NUCLEOTIDE SEQUENCE</scope>
    <source>
        <strain evidence="2">BR232B</strain>
    </source>
</reference>
<gene>
    <name evidence="2" type="ORF">PBRASI_LOCUS6042</name>
</gene>
<sequence>MDERRKNKEAHRRGNGSAHGIGYDITSPPHTPGPSPRLGPISCPLTPITPLALADSGEKEWNDIQDCSYFFQQDYCNTSLHHLIHTPLAFPFSSTTSSSSSLPNNINNDNDASYYAQPSIPMIFSTFIPDQGYASAIQQHCPYYQWSNKDYQYQMQWNEDWGCGVGQMDEERVEWMGAAVASGGGNGDIWKGQGYDVEDRRYSEVVVGLGRLDLN</sequence>
<keyword evidence="3" id="KW-1185">Reference proteome</keyword>
<evidence type="ECO:0000256" key="1">
    <source>
        <dbReference type="SAM" id="MobiDB-lite"/>
    </source>
</evidence>
<evidence type="ECO:0000313" key="3">
    <source>
        <dbReference type="Proteomes" id="UP000789739"/>
    </source>
</evidence>
<dbReference type="EMBL" id="CAJVPI010000762">
    <property type="protein sequence ID" value="CAG8569856.1"/>
    <property type="molecule type" value="Genomic_DNA"/>
</dbReference>
<name>A0A9N9BJ69_9GLOM</name>
<accession>A0A9N9BJ69</accession>